<proteinExistence type="predicted"/>
<evidence type="ECO:0000313" key="2">
    <source>
        <dbReference type="WBParaSite" id="nRc.2.0.1.t33568-RA"/>
    </source>
</evidence>
<accession>A0A915K5F2</accession>
<evidence type="ECO:0000313" key="1">
    <source>
        <dbReference type="Proteomes" id="UP000887565"/>
    </source>
</evidence>
<dbReference type="Proteomes" id="UP000887565">
    <property type="component" value="Unplaced"/>
</dbReference>
<sequence length="71" mass="7560">MKNGKNCSADLRASGKVSLHGRITEGENSLSVTTRFCEALYINQLDGRYGYNGVGETGPFNNMVSAGSMIA</sequence>
<reference evidence="2" key="1">
    <citation type="submission" date="2022-11" db="UniProtKB">
        <authorList>
            <consortium name="WormBaseParasite"/>
        </authorList>
    </citation>
    <scope>IDENTIFICATION</scope>
</reference>
<dbReference type="WBParaSite" id="nRc.2.0.1.t33568-RA">
    <property type="protein sequence ID" value="nRc.2.0.1.t33568-RA"/>
    <property type="gene ID" value="nRc.2.0.1.g33568"/>
</dbReference>
<organism evidence="1 2">
    <name type="scientific">Romanomermis culicivorax</name>
    <name type="common">Nematode worm</name>
    <dbReference type="NCBI Taxonomy" id="13658"/>
    <lineage>
        <taxon>Eukaryota</taxon>
        <taxon>Metazoa</taxon>
        <taxon>Ecdysozoa</taxon>
        <taxon>Nematoda</taxon>
        <taxon>Enoplea</taxon>
        <taxon>Dorylaimia</taxon>
        <taxon>Mermithida</taxon>
        <taxon>Mermithoidea</taxon>
        <taxon>Mermithidae</taxon>
        <taxon>Romanomermis</taxon>
    </lineage>
</organism>
<dbReference type="AlphaFoldDB" id="A0A915K5F2"/>
<name>A0A915K5F2_ROMCU</name>
<protein>
    <submittedName>
        <fullName evidence="2">Uncharacterized protein</fullName>
    </submittedName>
</protein>
<keyword evidence="1" id="KW-1185">Reference proteome</keyword>